<feature type="transmembrane region" description="Helical" evidence="7">
    <location>
        <begin position="60"/>
        <end position="80"/>
    </location>
</feature>
<dbReference type="AlphaFoldDB" id="A0A9D1MNE6"/>
<sequence length="341" mass="37295">MSALKEQFKQIKPSNFFFLTLAGIINAVGVTLFLAPEAVNLYDSGFSGTSILLGSLTDNVGLNMSVWLVILNVPFFLFGLKKMGLPFITYSLYTIGVYSLFSYLFQTGFGIVFPDGGSPIAGKDKLLCAIFGGLISGIGSGTTIRFGGAIDGVEVMAVMFSKRMGMTVGTFVMSYNVLFYIVAGVVSKSWEAPLYSVIAYAVGLKAVDFMVDGFDKAKTAFIITDKYDEMASLLSEEFGRGVTKMDAEGYYSKTPKTVLYCVVNRFEVNKLKQIVTSVDPAAFMVINDVTDSLGSSLKFGRRKAVSERRARRSEKMEELKGELKERVLEKKDEEGGGNEDE</sequence>
<keyword evidence="5 7" id="KW-0472">Membrane</keyword>
<comment type="subcellular location">
    <subcellularLocation>
        <location evidence="1">Cell membrane</location>
        <topology evidence="1">Multi-pass membrane protein</topology>
    </subcellularLocation>
</comment>
<evidence type="ECO:0000256" key="6">
    <source>
        <dbReference type="SAM" id="MobiDB-lite"/>
    </source>
</evidence>
<organism evidence="9 10">
    <name type="scientific">Candidatus Caccalectryoclostridium excrementigallinarum</name>
    <dbReference type="NCBI Taxonomy" id="2840710"/>
    <lineage>
        <taxon>Bacteria</taxon>
        <taxon>Bacillati</taxon>
        <taxon>Bacillota</taxon>
        <taxon>Clostridia</taxon>
        <taxon>Christensenellales</taxon>
        <taxon>Christensenellaceae</taxon>
        <taxon>Christensenellaceae incertae sedis</taxon>
        <taxon>Candidatus Caccalectryoclostridium</taxon>
    </lineage>
</organism>
<dbReference type="InterPro" id="IPR003740">
    <property type="entry name" value="YitT"/>
</dbReference>
<evidence type="ECO:0000256" key="3">
    <source>
        <dbReference type="ARBA" id="ARBA00022692"/>
    </source>
</evidence>
<evidence type="ECO:0000256" key="4">
    <source>
        <dbReference type="ARBA" id="ARBA00022989"/>
    </source>
</evidence>
<feature type="region of interest" description="Disordered" evidence="6">
    <location>
        <begin position="308"/>
        <end position="341"/>
    </location>
</feature>
<dbReference type="InterPro" id="IPR051461">
    <property type="entry name" value="UPF0750_membrane"/>
</dbReference>
<dbReference type="CDD" id="cd16380">
    <property type="entry name" value="YitT_C"/>
    <property type="match status" value="1"/>
</dbReference>
<dbReference type="Pfam" id="PF02588">
    <property type="entry name" value="YitT_membrane"/>
    <property type="match status" value="1"/>
</dbReference>
<proteinExistence type="predicted"/>
<dbReference type="PIRSF" id="PIRSF006483">
    <property type="entry name" value="Membrane_protein_YitT"/>
    <property type="match status" value="1"/>
</dbReference>
<feature type="compositionally biased region" description="Basic and acidic residues" evidence="6">
    <location>
        <begin position="308"/>
        <end position="334"/>
    </location>
</feature>
<keyword evidence="2" id="KW-1003">Cell membrane</keyword>
<feature type="transmembrane region" description="Helical" evidence="7">
    <location>
        <begin position="87"/>
        <end position="106"/>
    </location>
</feature>
<dbReference type="Pfam" id="PF10035">
    <property type="entry name" value="DUF2179"/>
    <property type="match status" value="1"/>
</dbReference>
<evidence type="ECO:0000313" key="10">
    <source>
        <dbReference type="Proteomes" id="UP000824145"/>
    </source>
</evidence>
<dbReference type="PANTHER" id="PTHR33545:SF3">
    <property type="entry name" value="UPF0750 MEMBRANE PROTEIN YQFU"/>
    <property type="match status" value="1"/>
</dbReference>
<dbReference type="GO" id="GO:0005886">
    <property type="term" value="C:plasma membrane"/>
    <property type="evidence" value="ECO:0007669"/>
    <property type="project" value="UniProtKB-SubCell"/>
</dbReference>
<evidence type="ECO:0000313" key="9">
    <source>
        <dbReference type="EMBL" id="HIU63345.1"/>
    </source>
</evidence>
<feature type="domain" description="DUF2179" evidence="8">
    <location>
        <begin position="240"/>
        <end position="294"/>
    </location>
</feature>
<dbReference type="Gene3D" id="3.30.70.120">
    <property type="match status" value="1"/>
</dbReference>
<feature type="transmembrane region" description="Helical" evidence="7">
    <location>
        <begin position="126"/>
        <end position="147"/>
    </location>
</feature>
<reference evidence="9" key="1">
    <citation type="submission" date="2020-10" db="EMBL/GenBank/DDBJ databases">
        <authorList>
            <person name="Gilroy R."/>
        </authorList>
    </citation>
    <scope>NUCLEOTIDE SEQUENCE</scope>
    <source>
        <strain evidence="9">9366</strain>
    </source>
</reference>
<dbReference type="EMBL" id="DVNJ01000032">
    <property type="protein sequence ID" value="HIU63345.1"/>
    <property type="molecule type" value="Genomic_DNA"/>
</dbReference>
<evidence type="ECO:0000259" key="8">
    <source>
        <dbReference type="Pfam" id="PF10035"/>
    </source>
</evidence>
<name>A0A9D1MNE6_9FIRM</name>
<dbReference type="InterPro" id="IPR019264">
    <property type="entry name" value="DUF2179"/>
</dbReference>
<keyword evidence="4 7" id="KW-1133">Transmembrane helix</keyword>
<dbReference type="Proteomes" id="UP000824145">
    <property type="component" value="Unassembled WGS sequence"/>
</dbReference>
<protein>
    <submittedName>
        <fullName evidence="9">YitT family protein</fullName>
    </submittedName>
</protein>
<keyword evidence="3 7" id="KW-0812">Transmembrane</keyword>
<feature type="transmembrane region" description="Helical" evidence="7">
    <location>
        <begin position="168"/>
        <end position="186"/>
    </location>
</feature>
<comment type="caution">
    <text evidence="9">The sequence shown here is derived from an EMBL/GenBank/DDBJ whole genome shotgun (WGS) entry which is preliminary data.</text>
</comment>
<dbReference type="InterPro" id="IPR015867">
    <property type="entry name" value="N-reg_PII/ATP_PRibTrfase_C"/>
</dbReference>
<evidence type="ECO:0000256" key="7">
    <source>
        <dbReference type="SAM" id="Phobius"/>
    </source>
</evidence>
<feature type="transmembrane region" description="Helical" evidence="7">
    <location>
        <begin position="16"/>
        <end position="35"/>
    </location>
</feature>
<evidence type="ECO:0000256" key="5">
    <source>
        <dbReference type="ARBA" id="ARBA00023136"/>
    </source>
</evidence>
<gene>
    <name evidence="9" type="ORF">IAB07_06230</name>
</gene>
<dbReference type="PANTHER" id="PTHR33545">
    <property type="entry name" value="UPF0750 MEMBRANE PROTEIN YITT-RELATED"/>
    <property type="match status" value="1"/>
</dbReference>
<evidence type="ECO:0000256" key="1">
    <source>
        <dbReference type="ARBA" id="ARBA00004651"/>
    </source>
</evidence>
<evidence type="ECO:0000256" key="2">
    <source>
        <dbReference type="ARBA" id="ARBA00022475"/>
    </source>
</evidence>
<accession>A0A9D1MNE6</accession>
<reference evidence="9" key="2">
    <citation type="journal article" date="2021" name="PeerJ">
        <title>Extensive microbial diversity within the chicken gut microbiome revealed by metagenomics and culture.</title>
        <authorList>
            <person name="Gilroy R."/>
            <person name="Ravi A."/>
            <person name="Getino M."/>
            <person name="Pursley I."/>
            <person name="Horton D.L."/>
            <person name="Alikhan N.F."/>
            <person name="Baker D."/>
            <person name="Gharbi K."/>
            <person name="Hall N."/>
            <person name="Watson M."/>
            <person name="Adriaenssens E.M."/>
            <person name="Foster-Nyarko E."/>
            <person name="Jarju S."/>
            <person name="Secka A."/>
            <person name="Antonio M."/>
            <person name="Oren A."/>
            <person name="Chaudhuri R.R."/>
            <person name="La Ragione R."/>
            <person name="Hildebrand F."/>
            <person name="Pallen M.J."/>
        </authorList>
    </citation>
    <scope>NUCLEOTIDE SEQUENCE</scope>
    <source>
        <strain evidence="9">9366</strain>
    </source>
</reference>